<gene>
    <name evidence="3" type="ORF">METBISCDRAFT_26332</name>
</gene>
<reference evidence="4" key="1">
    <citation type="journal article" date="2018" name="Nat. Microbiol.">
        <title>Leveraging single-cell genomics to expand the fungal tree of life.</title>
        <authorList>
            <person name="Ahrendt S.R."/>
            <person name="Quandt C.A."/>
            <person name="Ciobanu D."/>
            <person name="Clum A."/>
            <person name="Salamov A."/>
            <person name="Andreopoulos B."/>
            <person name="Cheng J.F."/>
            <person name="Woyke T."/>
            <person name="Pelin A."/>
            <person name="Henrissat B."/>
            <person name="Reynolds N.K."/>
            <person name="Benny G.L."/>
            <person name="Smith M.E."/>
            <person name="James T.Y."/>
            <person name="Grigoriev I.V."/>
        </authorList>
    </citation>
    <scope>NUCLEOTIDE SEQUENCE [LARGE SCALE GENOMIC DNA]</scope>
    <source>
        <strain evidence="4">Baker2002</strain>
    </source>
</reference>
<feature type="region of interest" description="Disordered" evidence="2">
    <location>
        <begin position="1"/>
        <end position="39"/>
    </location>
</feature>
<evidence type="ECO:0000313" key="3">
    <source>
        <dbReference type="EMBL" id="RKP31680.1"/>
    </source>
</evidence>
<accession>A0A4P9ZI41</accession>
<keyword evidence="4" id="KW-1185">Reference proteome</keyword>
<protein>
    <submittedName>
        <fullName evidence="3">Uncharacterized protein</fullName>
    </submittedName>
</protein>
<dbReference type="Proteomes" id="UP000268321">
    <property type="component" value="Unassembled WGS sequence"/>
</dbReference>
<feature type="compositionally biased region" description="Polar residues" evidence="2">
    <location>
        <begin position="362"/>
        <end position="376"/>
    </location>
</feature>
<evidence type="ECO:0000256" key="2">
    <source>
        <dbReference type="SAM" id="MobiDB-lite"/>
    </source>
</evidence>
<evidence type="ECO:0000256" key="1">
    <source>
        <dbReference type="SAM" id="Coils"/>
    </source>
</evidence>
<sequence length="477" mass="56220">MEVESVDDLVKRYLEETPTAPKPARRPNKQSSRPRNEPSLLALDTDLYDMYSGFDVALSLPKPDFSIYDTIQETDAVMSRLEEERNELSRKYASARTNNASLLLQKRQLEAELAALRVLLALEQKTRQERQERVERLVQVEQVEHKSIQGAQDGSQVSQIFGTQESPLLVEKELAFFKERLLLLEKENTKLKVAAKELEVSTKHELSFANKRIESLKDHCDKLREKLAKYKSLYEANREELEKEILEKRGEEVEREQMEKEREKMELERERMEKDRERMEKLEREKMKLKRERLEKRERHLLEHLERDQMEHLERQRVELERRSPDESERERIYELLERRKIDEKLERERLERVRDDRNRRVGSSDSGVRQTSQVQMPPELRDDDHASHSLDRSNSIDVMRNMFKSRGRGDRSANTGSDKPRPACKACSGRAASPDYSVNVLEAFQWPHPQERAERADARKEKSVGSEFWGVANGQI</sequence>
<feature type="coiled-coil region" evidence="1">
    <location>
        <begin position="71"/>
        <end position="126"/>
    </location>
</feature>
<dbReference type="AlphaFoldDB" id="A0A4P9ZI41"/>
<keyword evidence="1" id="KW-0175">Coiled coil</keyword>
<feature type="compositionally biased region" description="Basic and acidic residues" evidence="2">
    <location>
        <begin position="380"/>
        <end position="392"/>
    </location>
</feature>
<name>A0A4P9ZI41_9ASCO</name>
<feature type="region of interest" description="Disordered" evidence="2">
    <location>
        <begin position="252"/>
        <end position="276"/>
    </location>
</feature>
<organism evidence="3 4">
    <name type="scientific">Metschnikowia bicuspidata</name>
    <dbReference type="NCBI Taxonomy" id="27322"/>
    <lineage>
        <taxon>Eukaryota</taxon>
        <taxon>Fungi</taxon>
        <taxon>Dikarya</taxon>
        <taxon>Ascomycota</taxon>
        <taxon>Saccharomycotina</taxon>
        <taxon>Pichiomycetes</taxon>
        <taxon>Metschnikowiaceae</taxon>
        <taxon>Metschnikowia</taxon>
    </lineage>
</organism>
<dbReference type="EMBL" id="ML004438">
    <property type="protein sequence ID" value="RKP31680.1"/>
    <property type="molecule type" value="Genomic_DNA"/>
</dbReference>
<feature type="region of interest" description="Disordered" evidence="2">
    <location>
        <begin position="357"/>
        <end position="432"/>
    </location>
</feature>
<evidence type="ECO:0000313" key="4">
    <source>
        <dbReference type="Proteomes" id="UP000268321"/>
    </source>
</evidence>
<proteinExistence type="predicted"/>